<keyword evidence="2" id="KW-0285">Flavoprotein</keyword>
<dbReference type="PANTHER" id="PTHR47470">
    <property type="entry name" value="CHOLESTEROL OXIDASE"/>
    <property type="match status" value="1"/>
</dbReference>
<evidence type="ECO:0000256" key="1">
    <source>
        <dbReference type="ARBA" id="ARBA00001974"/>
    </source>
</evidence>
<sequence length="1328" mass="145631">MESLTEKEEAKLIDTPEQQMMLLLQDGSIDADVFAEGNGKHLDTAPLDHDYEQRRQHAGVNEYDAIVVGSGYGGAVAACRLAQAGSKVCVVEKGRRWESPNFPDSFVGMLTNATWNTPFGTIGKANNLFQIRVDGECLALTGAGVGGGSLINAGVVAPTPARTRRDPRWPPEWEKEWAKYEAMSASMLEPETVPYSFPKNEVMNAIKDEIEDVQDGPKNIKVSMRFSDVTNVAGIKQNACTACGNCISGCNYNAKNSTDKNYIAAALSAGAELKTETTVLFVCKNQKEPAICRGGSGVCACATWRCGNVKSSGSDDDSELRGFNGGASARGRSWRVYLDEVTFLSADVVVLAEYYRDGSDLEYMLAVCEAGVFGTNEILLRSRERGLNLSQRLGKGVSCNGNNICFLSDSPAPLKGYGIASKDFVSLTTPQRPGVAICNSYTSSAGYTIQGATFPKNFPYCFLKFWTYGSQLGWNVPNVLLAQLKIWAKTRSSHNVVLNMMGYDEADGELTLDKSSGRLRYVAPHDANMAKKIAACKRLANRVRGQLHICNYRSASVHLLGGCNAAPDSNCGVANADGQVFDPAAVGGGGGGSTQIHAGLYVGDGSLIPCAVGVNPSATITAAAERVAAAAVQYVETLARAGLSSKANGNKFQPQSLLDSVSQWSSNVDITDFHRSPISLKSSRARCPIEKAPVVVRETLRGQVAGLACHLKVVMHMGLDKDDECCETRGSFGEAHEYLRGRVGGSMLIPSIDSEVLHILDGCVDLCWKDERTPFTQYMHYHLLLASATGARYVLNGKKEMRPYLGGLFGWHESTTLLVKFQQISPATAAAKRVQVLPTNAAAIIQSPSAESQQSKGNPVMQGVLTVSFVELLKSTITLQGSEKFTFARLLVESLIRTYILKNPRSVNRSDKQEKVTDQVYSPLAQIYPHDANFVLHEITTDDGAKISIRQWICPDKGEKPTSSNVVLLLNGHSIENFWLPTEPTDVVRTLLQNGYEPWLLYTRLSPLHIPDRKFSLDDAAKYDIPAAMKKIEDCRGNKLPIHVIAHCVGGLHIHMAVLGGYVPTSRIASLLCTNTSMFFSVTNLAWAKLILPLMPISMAIMGRNTSFSPYKTSEGGLRHQLLRFIAQQIPRSECCGSYACNTFCGVFGNGFWHANITSTAHDNYTTPPVFPMCAMPHLRKIILTGRLVDAAGRDMYMKFPERLSFPTTYINGEKEILVTMNTGRKALEFMNRHHPQFVHVHQTIPDYGHSDLTIGEFSSRDVFPYILDHLRRVREGRHYSQRNLSGSGQVHEWEMERPNESSFNLYLMLGFLLVVLNALLIRFYILH</sequence>
<feature type="domain" description="4Fe-4S ferredoxin-type" evidence="6">
    <location>
        <begin position="231"/>
        <end position="260"/>
    </location>
</feature>
<keyword evidence="3" id="KW-0274">FAD</keyword>
<dbReference type="InterPro" id="IPR029058">
    <property type="entry name" value="AB_hydrolase_fold"/>
</dbReference>
<evidence type="ECO:0000256" key="5">
    <source>
        <dbReference type="SAM" id="Phobius"/>
    </source>
</evidence>
<gene>
    <name evidence="7" type="ORF">AXG93_1789s1000</name>
</gene>
<evidence type="ECO:0000313" key="7">
    <source>
        <dbReference type="EMBL" id="OAE23557.1"/>
    </source>
</evidence>
<comment type="caution">
    <text evidence="7">The sequence shown here is derived from an EMBL/GenBank/DDBJ whole genome shotgun (WGS) entry which is preliminary data.</text>
</comment>
<dbReference type="GO" id="GO:0050660">
    <property type="term" value="F:flavin adenine dinucleotide binding"/>
    <property type="evidence" value="ECO:0007669"/>
    <property type="project" value="InterPro"/>
</dbReference>
<comment type="cofactor">
    <cofactor evidence="1">
        <name>FAD</name>
        <dbReference type="ChEBI" id="CHEBI:57692"/>
    </cofactor>
</comment>
<feature type="transmembrane region" description="Helical" evidence="5">
    <location>
        <begin position="1306"/>
        <end position="1326"/>
    </location>
</feature>
<dbReference type="PROSITE" id="PS51379">
    <property type="entry name" value="4FE4S_FER_2"/>
    <property type="match status" value="1"/>
</dbReference>
<proteinExistence type="predicted"/>
<dbReference type="PANTHER" id="PTHR47470:SF1">
    <property type="entry name" value="FAD-DEPENDENT OXIDOREDUCTASE 2 FAD BINDING DOMAIN-CONTAINING PROTEIN"/>
    <property type="match status" value="1"/>
</dbReference>
<dbReference type="InterPro" id="IPR036188">
    <property type="entry name" value="FAD/NAD-bd_sf"/>
</dbReference>
<dbReference type="SUPFAM" id="SSF53474">
    <property type="entry name" value="alpha/beta-Hydrolases"/>
    <property type="match status" value="1"/>
</dbReference>
<evidence type="ECO:0000256" key="2">
    <source>
        <dbReference type="ARBA" id="ARBA00022630"/>
    </source>
</evidence>
<dbReference type="InterPro" id="IPR052542">
    <property type="entry name" value="Cholesterol_Oxidase"/>
</dbReference>
<dbReference type="EMBL" id="LVLJ01002826">
    <property type="protein sequence ID" value="OAE23557.1"/>
    <property type="molecule type" value="Genomic_DNA"/>
</dbReference>
<evidence type="ECO:0000256" key="3">
    <source>
        <dbReference type="ARBA" id="ARBA00022827"/>
    </source>
</evidence>
<reference evidence="7" key="1">
    <citation type="submission" date="2016-03" db="EMBL/GenBank/DDBJ databases">
        <title>Mechanisms controlling the formation of the plant cell surface in tip-growing cells are functionally conserved among land plants.</title>
        <authorList>
            <person name="Honkanen S."/>
            <person name="Jones V.A."/>
            <person name="Morieri G."/>
            <person name="Champion C."/>
            <person name="Hetherington A.J."/>
            <person name="Kelly S."/>
            <person name="Saint-Marcoux D."/>
            <person name="Proust H."/>
            <person name="Prescott H."/>
            <person name="Dolan L."/>
        </authorList>
    </citation>
    <scope>NUCLEOTIDE SEQUENCE [LARGE SCALE GENOMIC DNA]</scope>
    <source>
        <tissue evidence="7">Whole gametophyte</tissue>
    </source>
</reference>
<evidence type="ECO:0000256" key="4">
    <source>
        <dbReference type="ARBA" id="ARBA00023002"/>
    </source>
</evidence>
<accession>A0A176VS86</accession>
<dbReference type="InterPro" id="IPR017896">
    <property type="entry name" value="4Fe4S_Fe-S-bd"/>
</dbReference>
<dbReference type="GO" id="GO:0016614">
    <property type="term" value="F:oxidoreductase activity, acting on CH-OH group of donors"/>
    <property type="evidence" value="ECO:0007669"/>
    <property type="project" value="InterPro"/>
</dbReference>
<keyword evidence="4" id="KW-0560">Oxidoreductase</keyword>
<dbReference type="Pfam" id="PF00732">
    <property type="entry name" value="GMC_oxred_N"/>
    <property type="match status" value="1"/>
</dbReference>
<keyword evidence="5" id="KW-1133">Transmembrane helix</keyword>
<evidence type="ECO:0000313" key="8">
    <source>
        <dbReference type="Proteomes" id="UP000077202"/>
    </source>
</evidence>
<organism evidence="7 8">
    <name type="scientific">Marchantia polymorpha subsp. ruderalis</name>
    <dbReference type="NCBI Taxonomy" id="1480154"/>
    <lineage>
        <taxon>Eukaryota</taxon>
        <taxon>Viridiplantae</taxon>
        <taxon>Streptophyta</taxon>
        <taxon>Embryophyta</taxon>
        <taxon>Marchantiophyta</taxon>
        <taxon>Marchantiopsida</taxon>
        <taxon>Marchantiidae</taxon>
        <taxon>Marchantiales</taxon>
        <taxon>Marchantiaceae</taxon>
        <taxon>Marchantia</taxon>
    </lineage>
</organism>
<dbReference type="SUPFAM" id="SSF51905">
    <property type="entry name" value="FAD/NAD(P)-binding domain"/>
    <property type="match status" value="1"/>
</dbReference>
<dbReference type="Gene3D" id="3.40.50.1820">
    <property type="entry name" value="alpha/beta hydrolase"/>
    <property type="match status" value="1"/>
</dbReference>
<evidence type="ECO:0000259" key="6">
    <source>
        <dbReference type="PROSITE" id="PS51379"/>
    </source>
</evidence>
<protein>
    <recommendedName>
        <fullName evidence="6">4Fe-4S ferredoxin-type domain-containing protein</fullName>
    </recommendedName>
</protein>
<keyword evidence="5" id="KW-0812">Transmembrane</keyword>
<dbReference type="InterPro" id="IPR000172">
    <property type="entry name" value="GMC_OxRdtase_N"/>
</dbReference>
<dbReference type="Proteomes" id="UP000077202">
    <property type="component" value="Unassembled WGS sequence"/>
</dbReference>
<dbReference type="Gene3D" id="3.50.50.60">
    <property type="entry name" value="FAD/NAD(P)-binding domain"/>
    <property type="match status" value="3"/>
</dbReference>
<keyword evidence="5" id="KW-0472">Membrane</keyword>
<keyword evidence="8" id="KW-1185">Reference proteome</keyword>
<name>A0A176VS86_MARPO</name>